<reference evidence="2 3" key="1">
    <citation type="submission" date="2019-03" db="EMBL/GenBank/DDBJ databases">
        <title>Genomic Encyclopedia of Type Strains, Phase IV (KMG-IV): sequencing the most valuable type-strain genomes for metagenomic binning, comparative biology and taxonomic classification.</title>
        <authorList>
            <person name="Goeker M."/>
        </authorList>
    </citation>
    <scope>NUCLEOTIDE SEQUENCE [LARGE SCALE GENOMIC DNA]</scope>
    <source>
        <strain evidence="2 3">DSM 24830</strain>
    </source>
</reference>
<dbReference type="EMBL" id="SMFQ01000002">
    <property type="protein sequence ID" value="TCJ88792.1"/>
    <property type="molecule type" value="Genomic_DNA"/>
</dbReference>
<keyword evidence="3" id="KW-1185">Reference proteome</keyword>
<protein>
    <submittedName>
        <fullName evidence="2">Uncharacterized protein</fullName>
    </submittedName>
</protein>
<accession>A0A4R1F7W3</accession>
<dbReference type="AlphaFoldDB" id="A0A4R1F7W3"/>
<organism evidence="2 3">
    <name type="scientific">Cocleimonas flava</name>
    <dbReference type="NCBI Taxonomy" id="634765"/>
    <lineage>
        <taxon>Bacteria</taxon>
        <taxon>Pseudomonadati</taxon>
        <taxon>Pseudomonadota</taxon>
        <taxon>Gammaproteobacteria</taxon>
        <taxon>Thiotrichales</taxon>
        <taxon>Thiotrichaceae</taxon>
        <taxon>Cocleimonas</taxon>
    </lineage>
</organism>
<evidence type="ECO:0000313" key="2">
    <source>
        <dbReference type="EMBL" id="TCJ88792.1"/>
    </source>
</evidence>
<proteinExistence type="predicted"/>
<evidence type="ECO:0000313" key="3">
    <source>
        <dbReference type="Proteomes" id="UP000294887"/>
    </source>
</evidence>
<comment type="caution">
    <text evidence="2">The sequence shown here is derived from an EMBL/GenBank/DDBJ whole genome shotgun (WGS) entry which is preliminary data.</text>
</comment>
<dbReference type="RefSeq" id="WP_131904466.1">
    <property type="nucleotide sequence ID" value="NZ_BAAAFU010000008.1"/>
</dbReference>
<name>A0A4R1F7W3_9GAMM</name>
<sequence length="112" mass="12751">MKNNNQQYQRKFERQVNHLSGFVGMPIRSGRQPTLSEIRENDRQILEQQAKGVEPRKNSLLQRVFAKLTATTTNASSHTVKAINTISTKSDKAVEKKRKSKELVRNGSVCCH</sequence>
<evidence type="ECO:0000256" key="1">
    <source>
        <dbReference type="SAM" id="MobiDB-lite"/>
    </source>
</evidence>
<gene>
    <name evidence="2" type="ORF">EV695_0651</name>
</gene>
<dbReference type="Proteomes" id="UP000294887">
    <property type="component" value="Unassembled WGS sequence"/>
</dbReference>
<feature type="region of interest" description="Disordered" evidence="1">
    <location>
        <begin position="89"/>
        <end position="112"/>
    </location>
</feature>